<reference evidence="1 2" key="1">
    <citation type="submission" date="2018-06" db="EMBL/GenBank/DDBJ databases">
        <title>Comparative genomics reveals the genomic features of Rhizophagus irregularis, R. cerebriforme, R. diaphanum and Gigaspora rosea, and their symbiotic lifestyle signature.</title>
        <authorList>
            <person name="Morin E."/>
            <person name="San Clemente H."/>
            <person name="Chen E.C.H."/>
            <person name="De La Providencia I."/>
            <person name="Hainaut M."/>
            <person name="Kuo A."/>
            <person name="Kohler A."/>
            <person name="Murat C."/>
            <person name="Tang N."/>
            <person name="Roy S."/>
            <person name="Loubradou J."/>
            <person name="Henrissat B."/>
            <person name="Grigoriev I.V."/>
            <person name="Corradi N."/>
            <person name="Roux C."/>
            <person name="Martin F.M."/>
        </authorList>
    </citation>
    <scope>NUCLEOTIDE SEQUENCE [LARGE SCALE GENOMIC DNA]</scope>
    <source>
        <strain evidence="1 2">DAOM 227022</strain>
    </source>
</reference>
<evidence type="ECO:0000313" key="2">
    <source>
        <dbReference type="Proteomes" id="UP000265703"/>
    </source>
</evidence>
<dbReference type="EMBL" id="QKYT01000005">
    <property type="protein sequence ID" value="RIA99324.1"/>
    <property type="molecule type" value="Genomic_DNA"/>
</dbReference>
<keyword evidence="2" id="KW-1185">Reference proteome</keyword>
<dbReference type="OrthoDB" id="2430166at2759"/>
<name>A0A397TWS8_9GLOM</name>
<organism evidence="1 2">
    <name type="scientific">Glomus cerebriforme</name>
    <dbReference type="NCBI Taxonomy" id="658196"/>
    <lineage>
        <taxon>Eukaryota</taxon>
        <taxon>Fungi</taxon>
        <taxon>Fungi incertae sedis</taxon>
        <taxon>Mucoromycota</taxon>
        <taxon>Glomeromycotina</taxon>
        <taxon>Glomeromycetes</taxon>
        <taxon>Glomerales</taxon>
        <taxon>Glomeraceae</taxon>
        <taxon>Glomus</taxon>
    </lineage>
</organism>
<proteinExistence type="predicted"/>
<comment type="caution">
    <text evidence="1">The sequence shown here is derived from an EMBL/GenBank/DDBJ whole genome shotgun (WGS) entry which is preliminary data.</text>
</comment>
<sequence length="59" mass="6767">MAESSSKRPLDLNEPCPLDITKPQFKKRKITEILSVLKVYKDKCPDDIIADIYEDLSDV</sequence>
<dbReference type="Proteomes" id="UP000265703">
    <property type="component" value="Unassembled WGS sequence"/>
</dbReference>
<protein>
    <submittedName>
        <fullName evidence="1">Uncharacterized protein</fullName>
    </submittedName>
</protein>
<evidence type="ECO:0000313" key="1">
    <source>
        <dbReference type="EMBL" id="RIA99324.1"/>
    </source>
</evidence>
<gene>
    <name evidence="1" type="ORF">C1645_811560</name>
</gene>
<dbReference type="AlphaFoldDB" id="A0A397TWS8"/>
<accession>A0A397TWS8</accession>